<comment type="caution">
    <text evidence="1">The sequence shown here is derived from an EMBL/GenBank/DDBJ whole genome shotgun (WGS) entry which is preliminary data.</text>
</comment>
<dbReference type="EMBL" id="SLZQ01000003">
    <property type="protein sequence ID" value="TCS37935.1"/>
    <property type="molecule type" value="Genomic_DNA"/>
</dbReference>
<evidence type="ECO:0000313" key="1">
    <source>
        <dbReference type="EMBL" id="TCS37935.1"/>
    </source>
</evidence>
<gene>
    <name evidence="1" type="ORF">EDC30_103227</name>
</gene>
<protein>
    <submittedName>
        <fullName evidence="1">Uncharacterized protein</fullName>
    </submittedName>
</protein>
<evidence type="ECO:0000313" key="2">
    <source>
        <dbReference type="Proteomes" id="UP000295382"/>
    </source>
</evidence>
<dbReference type="AlphaFoldDB" id="A0A4R3I058"/>
<sequence>MTHSDSRIDIRAIFRESARLYFQPLIWLWSQLRQLVRYMARSRAN</sequence>
<proteinExistence type="predicted"/>
<reference evidence="1 2" key="1">
    <citation type="submission" date="2019-03" db="EMBL/GenBank/DDBJ databases">
        <title>Genomic Encyclopedia of Type Strains, Phase IV (KMG-IV): sequencing the most valuable type-strain genomes for metagenomic binning, comparative biology and taxonomic classification.</title>
        <authorList>
            <person name="Goeker M."/>
        </authorList>
    </citation>
    <scope>NUCLEOTIDE SEQUENCE [LARGE SCALE GENOMIC DNA]</scope>
    <source>
        <strain evidence="1 2">DSM 7445</strain>
    </source>
</reference>
<organism evidence="1 2">
    <name type="scientific">Paucimonas lemoignei</name>
    <name type="common">Pseudomonas lemoignei</name>
    <dbReference type="NCBI Taxonomy" id="29443"/>
    <lineage>
        <taxon>Bacteria</taxon>
        <taxon>Pseudomonadati</taxon>
        <taxon>Pseudomonadota</taxon>
        <taxon>Betaproteobacteria</taxon>
        <taxon>Burkholderiales</taxon>
        <taxon>Burkholderiaceae</taxon>
        <taxon>Paucimonas</taxon>
    </lineage>
</organism>
<keyword evidence="2" id="KW-1185">Reference proteome</keyword>
<dbReference type="Proteomes" id="UP000295382">
    <property type="component" value="Unassembled WGS sequence"/>
</dbReference>
<accession>A0A4R3I058</accession>
<name>A0A4R3I058_PAULE</name>